<gene>
    <name evidence="5" type="ORF">EV214_106105</name>
</gene>
<dbReference type="PROSITE" id="PS50949">
    <property type="entry name" value="HTH_GNTR"/>
    <property type="match status" value="1"/>
</dbReference>
<dbReference type="InterPro" id="IPR036388">
    <property type="entry name" value="WH-like_DNA-bd_sf"/>
</dbReference>
<keyword evidence="1" id="KW-0805">Transcription regulation</keyword>
<accession>A0A4R2KWQ3</accession>
<dbReference type="EMBL" id="SLWV01000006">
    <property type="protein sequence ID" value="TCO77462.1"/>
    <property type="molecule type" value="Genomic_DNA"/>
</dbReference>
<keyword evidence="6" id="KW-1185">Reference proteome</keyword>
<dbReference type="InterPro" id="IPR000524">
    <property type="entry name" value="Tscrpt_reg_HTH_GntR"/>
</dbReference>
<dbReference type="PANTHER" id="PTHR44846">
    <property type="entry name" value="MANNOSYL-D-GLYCERATE TRANSPORT/METABOLISM SYSTEM REPRESSOR MNGR-RELATED"/>
    <property type="match status" value="1"/>
</dbReference>
<dbReference type="SMART" id="SM00345">
    <property type="entry name" value="HTH_GNTR"/>
    <property type="match status" value="1"/>
</dbReference>
<evidence type="ECO:0000313" key="5">
    <source>
        <dbReference type="EMBL" id="TCO77462.1"/>
    </source>
</evidence>
<name>A0A4R2KWQ3_9FIRM</name>
<dbReference type="FunFam" id="1.10.10.10:FF:000079">
    <property type="entry name" value="GntR family transcriptional regulator"/>
    <property type="match status" value="1"/>
</dbReference>
<comment type="caution">
    <text evidence="5">The sequence shown here is derived from an EMBL/GenBank/DDBJ whole genome shotgun (WGS) entry which is preliminary data.</text>
</comment>
<dbReference type="GO" id="GO:0003677">
    <property type="term" value="F:DNA binding"/>
    <property type="evidence" value="ECO:0007669"/>
    <property type="project" value="UniProtKB-KW"/>
</dbReference>
<dbReference type="GO" id="GO:0045892">
    <property type="term" value="P:negative regulation of DNA-templated transcription"/>
    <property type="evidence" value="ECO:0007669"/>
    <property type="project" value="TreeGrafter"/>
</dbReference>
<proteinExistence type="predicted"/>
<dbReference type="InterPro" id="IPR036390">
    <property type="entry name" value="WH_DNA-bd_sf"/>
</dbReference>
<sequence length="95" mass="10748">MLTINWKPDKESSIPLYKQIIDYSKDRMRNGEWTIGSKLPTQRELAKIFEVNRSTIVEALDELKAEGLIEGKSGKGTSIVNNTWSLLASISPPNW</sequence>
<evidence type="ECO:0000313" key="6">
    <source>
        <dbReference type="Proteomes" id="UP000294919"/>
    </source>
</evidence>
<reference evidence="5 6" key="1">
    <citation type="submission" date="2019-03" db="EMBL/GenBank/DDBJ databases">
        <title>Genomic Encyclopedia of Type Strains, Phase IV (KMG-IV): sequencing the most valuable type-strain genomes for metagenomic binning, comparative biology and taxonomic classification.</title>
        <authorList>
            <person name="Goeker M."/>
        </authorList>
    </citation>
    <scope>NUCLEOTIDE SEQUENCE [LARGE SCALE GENOMIC DNA]</scope>
    <source>
        <strain evidence="5 6">DSM 102940</strain>
    </source>
</reference>
<evidence type="ECO:0000256" key="2">
    <source>
        <dbReference type="ARBA" id="ARBA00023125"/>
    </source>
</evidence>
<dbReference type="PANTHER" id="PTHR44846:SF1">
    <property type="entry name" value="MANNOSYL-D-GLYCERATE TRANSPORT_METABOLISM SYSTEM REPRESSOR MNGR-RELATED"/>
    <property type="match status" value="1"/>
</dbReference>
<evidence type="ECO:0000256" key="1">
    <source>
        <dbReference type="ARBA" id="ARBA00023015"/>
    </source>
</evidence>
<dbReference type="Gene3D" id="1.10.10.10">
    <property type="entry name" value="Winged helix-like DNA-binding domain superfamily/Winged helix DNA-binding domain"/>
    <property type="match status" value="1"/>
</dbReference>
<dbReference type="RefSeq" id="WP_243116578.1">
    <property type="nucleotide sequence ID" value="NZ_SLWV01000006.1"/>
</dbReference>
<dbReference type="PRINTS" id="PR00035">
    <property type="entry name" value="HTHGNTR"/>
</dbReference>
<dbReference type="CDD" id="cd07377">
    <property type="entry name" value="WHTH_GntR"/>
    <property type="match status" value="1"/>
</dbReference>
<keyword evidence="2" id="KW-0238">DNA-binding</keyword>
<dbReference type="Pfam" id="PF00392">
    <property type="entry name" value="GntR"/>
    <property type="match status" value="1"/>
</dbReference>
<feature type="domain" description="HTH gntR-type" evidence="4">
    <location>
        <begin position="14"/>
        <end position="82"/>
    </location>
</feature>
<dbReference type="Proteomes" id="UP000294919">
    <property type="component" value="Unassembled WGS sequence"/>
</dbReference>
<dbReference type="SUPFAM" id="SSF46785">
    <property type="entry name" value="Winged helix' DNA-binding domain"/>
    <property type="match status" value="1"/>
</dbReference>
<dbReference type="AlphaFoldDB" id="A0A4R2KWQ3"/>
<dbReference type="GO" id="GO:0003700">
    <property type="term" value="F:DNA-binding transcription factor activity"/>
    <property type="evidence" value="ECO:0007669"/>
    <property type="project" value="InterPro"/>
</dbReference>
<evidence type="ECO:0000259" key="4">
    <source>
        <dbReference type="PROSITE" id="PS50949"/>
    </source>
</evidence>
<evidence type="ECO:0000256" key="3">
    <source>
        <dbReference type="ARBA" id="ARBA00023163"/>
    </source>
</evidence>
<dbReference type="InterPro" id="IPR050679">
    <property type="entry name" value="Bact_HTH_transcr_reg"/>
</dbReference>
<organism evidence="5 6">
    <name type="scientific">Marinisporobacter balticus</name>
    <dbReference type="NCBI Taxonomy" id="2018667"/>
    <lineage>
        <taxon>Bacteria</taxon>
        <taxon>Bacillati</taxon>
        <taxon>Bacillota</taxon>
        <taxon>Clostridia</taxon>
        <taxon>Peptostreptococcales</taxon>
        <taxon>Thermotaleaceae</taxon>
        <taxon>Marinisporobacter</taxon>
    </lineage>
</organism>
<keyword evidence="3" id="KW-0804">Transcription</keyword>
<protein>
    <submittedName>
        <fullName evidence="5">GntR family transcriptional regulator</fullName>
    </submittedName>
</protein>